<gene>
    <name evidence="2" type="ORF">DR999_PMT07802</name>
</gene>
<feature type="compositionally biased region" description="Low complexity" evidence="1">
    <location>
        <begin position="16"/>
        <end position="26"/>
    </location>
</feature>
<protein>
    <submittedName>
        <fullName evidence="2">SprT-like domain-containing protein Spartan</fullName>
    </submittedName>
</protein>
<reference evidence="2 3" key="1">
    <citation type="submission" date="2019-04" db="EMBL/GenBank/DDBJ databases">
        <title>Draft genome of the big-headed turtle Platysternon megacephalum.</title>
        <authorList>
            <person name="Gong S."/>
        </authorList>
    </citation>
    <scope>NUCLEOTIDE SEQUENCE [LARGE SCALE GENOMIC DNA]</scope>
    <source>
        <strain evidence="2">DO16091913</strain>
        <tissue evidence="2">Muscle</tissue>
    </source>
</reference>
<dbReference type="EMBL" id="QXTE01000056">
    <property type="protein sequence ID" value="TFK09206.1"/>
    <property type="molecule type" value="Genomic_DNA"/>
</dbReference>
<keyword evidence="3" id="KW-1185">Reference proteome</keyword>
<evidence type="ECO:0000313" key="2">
    <source>
        <dbReference type="EMBL" id="TFK09206.1"/>
    </source>
</evidence>
<organism evidence="2 3">
    <name type="scientific">Platysternon megacephalum</name>
    <name type="common">big-headed turtle</name>
    <dbReference type="NCBI Taxonomy" id="55544"/>
    <lineage>
        <taxon>Eukaryota</taxon>
        <taxon>Metazoa</taxon>
        <taxon>Chordata</taxon>
        <taxon>Craniata</taxon>
        <taxon>Vertebrata</taxon>
        <taxon>Euteleostomi</taxon>
        <taxon>Archelosauria</taxon>
        <taxon>Testudinata</taxon>
        <taxon>Testudines</taxon>
        <taxon>Cryptodira</taxon>
        <taxon>Durocryptodira</taxon>
        <taxon>Testudinoidea</taxon>
        <taxon>Platysternidae</taxon>
        <taxon>Platysternon</taxon>
    </lineage>
</organism>
<evidence type="ECO:0000313" key="3">
    <source>
        <dbReference type="Proteomes" id="UP000297703"/>
    </source>
</evidence>
<comment type="caution">
    <text evidence="2">The sequence shown here is derived from an EMBL/GenBank/DDBJ whole genome shotgun (WGS) entry which is preliminary data.</text>
</comment>
<accession>A0A4D9EGN1</accession>
<dbReference type="AlphaFoldDB" id="A0A4D9EGN1"/>
<dbReference type="Proteomes" id="UP000297703">
    <property type="component" value="Unassembled WGS sequence"/>
</dbReference>
<sequence>MSFAGGAAQSLMEARPGPGSSAASSGTREHYDFTYWENILKFAVMVDEGKPVATTAIQDSLDDVNAAQSQDLLKRKGKGYRK</sequence>
<name>A0A4D9EGN1_9SAUR</name>
<evidence type="ECO:0000256" key="1">
    <source>
        <dbReference type="SAM" id="MobiDB-lite"/>
    </source>
</evidence>
<proteinExistence type="predicted"/>
<feature type="region of interest" description="Disordered" evidence="1">
    <location>
        <begin position="1"/>
        <end position="27"/>
    </location>
</feature>
<reference evidence="2 3" key="2">
    <citation type="submission" date="2019-04" db="EMBL/GenBank/DDBJ databases">
        <title>The genome sequence of big-headed turtle.</title>
        <authorList>
            <person name="Gong S."/>
        </authorList>
    </citation>
    <scope>NUCLEOTIDE SEQUENCE [LARGE SCALE GENOMIC DNA]</scope>
    <source>
        <strain evidence="2">DO16091913</strain>
        <tissue evidence="2">Muscle</tissue>
    </source>
</reference>